<comment type="function">
    <text evidence="1 7">RNaseP catalyzes the removal of the 5'-leader sequence from pre-tRNA to produce the mature 5'-terminus. It can also cleave other RNA substrates such as 4.5S RNA. The protein component plays an auxiliary but essential role in vivo by binding to the 5'-leader sequence and broadening the substrate specificity of the ribozyme.</text>
</comment>
<evidence type="ECO:0000256" key="6">
    <source>
        <dbReference type="ARBA" id="ARBA00022884"/>
    </source>
</evidence>
<keyword evidence="4 7" id="KW-0255">Endonuclease</keyword>
<name>A0ABP9F6V8_9GAMM</name>
<comment type="subunit">
    <text evidence="7">Consists of a catalytic RNA component (M1 or rnpB) and a protein subunit.</text>
</comment>
<keyword evidence="10" id="KW-1185">Reference proteome</keyword>
<comment type="catalytic activity">
    <reaction evidence="7">
        <text>Endonucleolytic cleavage of RNA, removing 5'-extranucleotides from tRNA precursor.</text>
        <dbReference type="EC" id="3.1.26.5"/>
    </reaction>
</comment>
<dbReference type="Gene3D" id="3.30.230.10">
    <property type="match status" value="1"/>
</dbReference>
<evidence type="ECO:0000256" key="1">
    <source>
        <dbReference type="ARBA" id="ARBA00002663"/>
    </source>
</evidence>
<keyword evidence="6 7" id="KW-0694">RNA-binding</keyword>
<dbReference type="Pfam" id="PF00825">
    <property type="entry name" value="Ribonuclease_P"/>
    <property type="match status" value="1"/>
</dbReference>
<dbReference type="InterPro" id="IPR020568">
    <property type="entry name" value="Ribosomal_Su5_D2-typ_SF"/>
</dbReference>
<evidence type="ECO:0000256" key="3">
    <source>
        <dbReference type="ARBA" id="ARBA00022722"/>
    </source>
</evidence>
<evidence type="ECO:0000313" key="10">
    <source>
        <dbReference type="Proteomes" id="UP001499988"/>
    </source>
</evidence>
<comment type="caution">
    <text evidence="9">The sequence shown here is derived from an EMBL/GenBank/DDBJ whole genome shotgun (WGS) entry which is preliminary data.</text>
</comment>
<proteinExistence type="inferred from homology"/>
<dbReference type="EMBL" id="BAABJZ010000095">
    <property type="protein sequence ID" value="GAA4895683.1"/>
    <property type="molecule type" value="Genomic_DNA"/>
</dbReference>
<dbReference type="Proteomes" id="UP001499988">
    <property type="component" value="Unassembled WGS sequence"/>
</dbReference>
<dbReference type="EC" id="3.1.26.5" evidence="7 8"/>
<keyword evidence="3 7" id="KW-0540">Nuclease</keyword>
<dbReference type="PROSITE" id="PS00648">
    <property type="entry name" value="RIBONUCLEASE_P"/>
    <property type="match status" value="1"/>
</dbReference>
<dbReference type="InterPro" id="IPR020539">
    <property type="entry name" value="RNase_P_CS"/>
</dbReference>
<sequence>MHSASLVRYTFSRELRLLTPGDFKPVFANPVRAASPQLTLLAIPNGHDHPRLGLTVAKKHVKKACRRNRIKRVVRDSFRLQQHQLPAVDIVVIAKKGVDELDNAALHKLTEKLWRKLSRRCNES</sequence>
<dbReference type="SUPFAM" id="SSF54211">
    <property type="entry name" value="Ribosomal protein S5 domain 2-like"/>
    <property type="match status" value="1"/>
</dbReference>
<dbReference type="HAMAP" id="MF_00227">
    <property type="entry name" value="RNase_P"/>
    <property type="match status" value="1"/>
</dbReference>
<dbReference type="NCBIfam" id="TIGR00188">
    <property type="entry name" value="rnpA"/>
    <property type="match status" value="1"/>
</dbReference>
<evidence type="ECO:0000256" key="5">
    <source>
        <dbReference type="ARBA" id="ARBA00022801"/>
    </source>
</evidence>
<comment type="similarity">
    <text evidence="7">Belongs to the RnpA family.</text>
</comment>
<organism evidence="9 10">
    <name type="scientific">Ferrimonas pelagia</name>
    <dbReference type="NCBI Taxonomy" id="1177826"/>
    <lineage>
        <taxon>Bacteria</taxon>
        <taxon>Pseudomonadati</taxon>
        <taxon>Pseudomonadota</taxon>
        <taxon>Gammaproteobacteria</taxon>
        <taxon>Alteromonadales</taxon>
        <taxon>Ferrimonadaceae</taxon>
        <taxon>Ferrimonas</taxon>
    </lineage>
</organism>
<evidence type="ECO:0000256" key="7">
    <source>
        <dbReference type="HAMAP-Rule" id="MF_00227"/>
    </source>
</evidence>
<keyword evidence="2 7" id="KW-0819">tRNA processing</keyword>
<accession>A0ABP9F6V8</accession>
<dbReference type="InterPro" id="IPR000100">
    <property type="entry name" value="RNase_P"/>
</dbReference>
<keyword evidence="5 7" id="KW-0378">Hydrolase</keyword>
<evidence type="ECO:0000256" key="2">
    <source>
        <dbReference type="ARBA" id="ARBA00022694"/>
    </source>
</evidence>
<dbReference type="PANTHER" id="PTHR33992">
    <property type="entry name" value="RIBONUCLEASE P PROTEIN COMPONENT"/>
    <property type="match status" value="1"/>
</dbReference>
<reference evidence="10" key="1">
    <citation type="journal article" date="2019" name="Int. J. Syst. Evol. Microbiol.">
        <title>The Global Catalogue of Microorganisms (GCM) 10K type strain sequencing project: providing services to taxonomists for standard genome sequencing and annotation.</title>
        <authorList>
            <consortium name="The Broad Institute Genomics Platform"/>
            <consortium name="The Broad Institute Genome Sequencing Center for Infectious Disease"/>
            <person name="Wu L."/>
            <person name="Ma J."/>
        </authorList>
    </citation>
    <scope>NUCLEOTIDE SEQUENCE [LARGE SCALE GENOMIC DNA]</scope>
    <source>
        <strain evidence="10">JCM 18401</strain>
    </source>
</reference>
<gene>
    <name evidence="7 9" type="primary">rnpA</name>
    <name evidence="9" type="ORF">GCM10023333_31100</name>
</gene>
<evidence type="ECO:0000313" key="9">
    <source>
        <dbReference type="EMBL" id="GAA4895683.1"/>
    </source>
</evidence>
<dbReference type="PANTHER" id="PTHR33992:SF1">
    <property type="entry name" value="RIBONUCLEASE P PROTEIN COMPONENT"/>
    <property type="match status" value="1"/>
</dbReference>
<dbReference type="InterPro" id="IPR014721">
    <property type="entry name" value="Ribsml_uS5_D2-typ_fold_subgr"/>
</dbReference>
<protein>
    <recommendedName>
        <fullName evidence="7 8">Ribonuclease P protein component</fullName>
        <shortName evidence="7">RNase P protein</shortName>
        <shortName evidence="7">RNaseP protein</shortName>
        <ecNumber evidence="7 8">3.1.26.5</ecNumber>
    </recommendedName>
    <alternativeName>
        <fullName evidence="7">Protein C5</fullName>
    </alternativeName>
</protein>
<evidence type="ECO:0000256" key="8">
    <source>
        <dbReference type="NCBIfam" id="TIGR00188"/>
    </source>
</evidence>
<evidence type="ECO:0000256" key="4">
    <source>
        <dbReference type="ARBA" id="ARBA00022759"/>
    </source>
</evidence>